<feature type="compositionally biased region" description="Basic and acidic residues" evidence="3">
    <location>
        <begin position="115"/>
        <end position="127"/>
    </location>
</feature>
<dbReference type="PANTHER" id="PTHR14107">
    <property type="entry name" value="WD REPEAT PROTEIN"/>
    <property type="match status" value="1"/>
</dbReference>
<evidence type="ECO:0000256" key="3">
    <source>
        <dbReference type="SAM" id="MobiDB-lite"/>
    </source>
</evidence>
<dbReference type="Proteomes" id="UP000272942">
    <property type="component" value="Unassembled WGS sequence"/>
</dbReference>
<dbReference type="PANTHER" id="PTHR14107:SF16">
    <property type="entry name" value="AT02583P"/>
    <property type="match status" value="1"/>
</dbReference>
<evidence type="ECO:0000313" key="5">
    <source>
        <dbReference type="Proteomes" id="UP000272942"/>
    </source>
</evidence>
<sequence>MCPKYSDVPVLAPIVTKVMNQHRLTDLVFRRNSIHVVCQQGLIHAWSRPVRIKDNPTSDSRLLALSESMSNPPTKMTRIRPIGPSASHPTMSPSSSVRSPIPSVSDGPDGGVEPYRTDPYNHRGSVAERVVDRDEPTGLQQPPTSHRSTAANAMAPTVTTTPGAPRHQCVSSRIPSDHVFSSTHSSLDYEYVTGPPVSRIHGRGVQPPATSSADV</sequence>
<keyword evidence="2" id="KW-0677">Repeat</keyword>
<organism evidence="6">
    <name type="scientific">Echinostoma caproni</name>
    <dbReference type="NCBI Taxonomy" id="27848"/>
    <lineage>
        <taxon>Eukaryota</taxon>
        <taxon>Metazoa</taxon>
        <taxon>Spiralia</taxon>
        <taxon>Lophotrochozoa</taxon>
        <taxon>Platyhelminthes</taxon>
        <taxon>Trematoda</taxon>
        <taxon>Digenea</taxon>
        <taxon>Plagiorchiida</taxon>
        <taxon>Echinostomata</taxon>
        <taxon>Echinostomatoidea</taxon>
        <taxon>Echinostomatidae</taxon>
        <taxon>Echinostoma</taxon>
    </lineage>
</organism>
<gene>
    <name evidence="4" type="ORF">ECPE_LOCUS13311</name>
</gene>
<evidence type="ECO:0000313" key="4">
    <source>
        <dbReference type="EMBL" id="VDP90583.1"/>
    </source>
</evidence>
<feature type="region of interest" description="Disordered" evidence="3">
    <location>
        <begin position="69"/>
        <end position="127"/>
    </location>
</feature>
<name>A0A183B276_9TREM</name>
<accession>A0A183B276</accession>
<protein>
    <submittedName>
        <fullName evidence="4 6">Uncharacterized protein</fullName>
    </submittedName>
</protein>
<keyword evidence="1" id="KW-0853">WD repeat</keyword>
<dbReference type="EMBL" id="UZAN01054789">
    <property type="protein sequence ID" value="VDP90583.1"/>
    <property type="molecule type" value="Genomic_DNA"/>
</dbReference>
<evidence type="ECO:0000256" key="1">
    <source>
        <dbReference type="ARBA" id="ARBA00022574"/>
    </source>
</evidence>
<dbReference type="WBParaSite" id="ECPE_0001335001-mRNA-1">
    <property type="protein sequence ID" value="ECPE_0001335001-mRNA-1"/>
    <property type="gene ID" value="ECPE_0001335001"/>
</dbReference>
<feature type="compositionally biased region" description="Low complexity" evidence="3">
    <location>
        <begin position="84"/>
        <end position="105"/>
    </location>
</feature>
<reference evidence="6" key="1">
    <citation type="submission" date="2016-06" db="UniProtKB">
        <authorList>
            <consortium name="WormBaseParasite"/>
        </authorList>
    </citation>
    <scope>IDENTIFICATION</scope>
</reference>
<dbReference type="InterPro" id="IPR051362">
    <property type="entry name" value="WD_repeat_creC_regulators"/>
</dbReference>
<dbReference type="AlphaFoldDB" id="A0A183B276"/>
<keyword evidence="5" id="KW-1185">Reference proteome</keyword>
<feature type="region of interest" description="Disordered" evidence="3">
    <location>
        <begin position="196"/>
        <end position="215"/>
    </location>
</feature>
<evidence type="ECO:0000313" key="6">
    <source>
        <dbReference type="WBParaSite" id="ECPE_0001335001-mRNA-1"/>
    </source>
</evidence>
<proteinExistence type="predicted"/>
<reference evidence="4 5" key="2">
    <citation type="submission" date="2018-11" db="EMBL/GenBank/DDBJ databases">
        <authorList>
            <consortium name="Pathogen Informatics"/>
        </authorList>
    </citation>
    <scope>NUCLEOTIDE SEQUENCE [LARGE SCALE GENOMIC DNA]</scope>
    <source>
        <strain evidence="4 5">Egypt</strain>
    </source>
</reference>
<evidence type="ECO:0000256" key="2">
    <source>
        <dbReference type="ARBA" id="ARBA00022737"/>
    </source>
</evidence>